<dbReference type="STRING" id="1531966.A0A0A1T5X8"/>
<feature type="compositionally biased region" description="Polar residues" evidence="1">
    <location>
        <begin position="492"/>
        <end position="504"/>
    </location>
</feature>
<evidence type="ECO:0000256" key="1">
    <source>
        <dbReference type="SAM" id="MobiDB-lite"/>
    </source>
</evidence>
<dbReference type="OrthoDB" id="264917at2759"/>
<accession>A0A0A1T5X8</accession>
<protein>
    <submittedName>
        <fullName evidence="2">Uncharacterized protein</fullName>
    </submittedName>
</protein>
<evidence type="ECO:0000313" key="2">
    <source>
        <dbReference type="EMBL" id="CEJ90189.1"/>
    </source>
</evidence>
<reference evidence="2 3" key="1">
    <citation type="journal article" date="2015" name="Genome Announc.">
        <title>Draft Genome Sequence and Gene Annotation of the Entomopathogenic Fungus Verticillium hemipterigenum.</title>
        <authorList>
            <person name="Horn F."/>
            <person name="Habel A."/>
            <person name="Scharf D.H."/>
            <person name="Dworschak J."/>
            <person name="Brakhage A.A."/>
            <person name="Guthke R."/>
            <person name="Hertweck C."/>
            <person name="Linde J."/>
        </authorList>
    </citation>
    <scope>NUCLEOTIDE SEQUENCE [LARGE SCALE GENOMIC DNA]</scope>
</reference>
<feature type="compositionally biased region" description="Pro residues" evidence="1">
    <location>
        <begin position="372"/>
        <end position="381"/>
    </location>
</feature>
<feature type="compositionally biased region" description="Low complexity" evidence="1">
    <location>
        <begin position="505"/>
        <end position="518"/>
    </location>
</feature>
<name>A0A0A1T5X8_9HYPO</name>
<feature type="compositionally biased region" description="Basic and acidic residues" evidence="1">
    <location>
        <begin position="162"/>
        <end position="271"/>
    </location>
</feature>
<dbReference type="Proteomes" id="UP000039046">
    <property type="component" value="Unassembled WGS sequence"/>
</dbReference>
<evidence type="ECO:0000313" key="3">
    <source>
        <dbReference type="Proteomes" id="UP000039046"/>
    </source>
</evidence>
<feature type="compositionally biased region" description="Pro residues" evidence="1">
    <location>
        <begin position="455"/>
        <end position="468"/>
    </location>
</feature>
<keyword evidence="3" id="KW-1185">Reference proteome</keyword>
<dbReference type="AlphaFoldDB" id="A0A0A1T5X8"/>
<feature type="region of interest" description="Disordered" evidence="1">
    <location>
        <begin position="42"/>
        <end position="282"/>
    </location>
</feature>
<feature type="region of interest" description="Disordered" evidence="1">
    <location>
        <begin position="368"/>
        <end position="410"/>
    </location>
</feature>
<feature type="region of interest" description="Disordered" evidence="1">
    <location>
        <begin position="439"/>
        <end position="553"/>
    </location>
</feature>
<sequence>MTRKATTRGPVVFAEWVIGGPIIPLRAKKAKPKVKSPPEVITVEVTTDDDNDTDTLHVTYPRSRRYVPDGNMSEGKKVHFDKKHTKSVLKNGGSQVTVKGSDTDSTAAPSSDTSGDETSEASSDAEGSKTGKPCCNCSRCIKKRHRQEKCTKNTESSADESETPKCDKCGDKAKADEKDKPKEGAKNEAKKDQDEPNNKKKNEENTSKKNDKTKDKEKDKDKPDEKSTRDKSDAKADKAVDKKDEKTQETEGKDKATTNAKDDPSKAKEPETLTLPPGKTPNLIAPIRAQVVQTEAVIEGSQDPRPNAFYDAAHNIMRVYYGPVYGNHDNRSLYPRHDPTGLPLNLGMPYPPHHPYFYGFKDGPPAAYPMSGYPPPPPHPHPQTGQHQPADTGSHRGAFSKPPSVHDDIAGRSNVVPVSKAIPPKSNPYYNNKRQSKSVFAGSSRHGSPSHTSPPKQPSPVPEPPPEPTTSGWDNNTTPDNGYKVTAGAQDGWSNDATNGMSSWDNNAQTDNDKNNNNTSGWGNQPEDNVGMPGAWQDTTMAASTGGKIETAW</sequence>
<proteinExistence type="predicted"/>
<organism evidence="2 3">
    <name type="scientific">[Torrubiella] hemipterigena</name>
    <dbReference type="NCBI Taxonomy" id="1531966"/>
    <lineage>
        <taxon>Eukaryota</taxon>
        <taxon>Fungi</taxon>
        <taxon>Dikarya</taxon>
        <taxon>Ascomycota</taxon>
        <taxon>Pezizomycotina</taxon>
        <taxon>Sordariomycetes</taxon>
        <taxon>Hypocreomycetidae</taxon>
        <taxon>Hypocreales</taxon>
        <taxon>Clavicipitaceae</taxon>
        <taxon>Clavicipitaceae incertae sedis</taxon>
        <taxon>'Torrubiella' clade</taxon>
    </lineage>
</organism>
<dbReference type="EMBL" id="CDHN01000003">
    <property type="protein sequence ID" value="CEJ90189.1"/>
    <property type="molecule type" value="Genomic_DNA"/>
</dbReference>
<feature type="compositionally biased region" description="Low complexity" evidence="1">
    <location>
        <begin position="103"/>
        <end position="113"/>
    </location>
</feature>
<gene>
    <name evidence="2" type="ORF">VHEMI05988</name>
</gene>
<dbReference type="HOGENOM" id="CLU_492735_0_0_1"/>